<sequence length="69" mass="8098">MVTSAVVRRSGGQWREEIRDNGEGFDFKKEERERTGIRARTCAGRLLDTDKDDVLYERRTFDLVLMDCQ</sequence>
<comment type="caution">
    <text evidence="1">The sequence shown here is derived from an EMBL/GenBank/DDBJ whole genome shotgun (WGS) entry which is preliminary data.</text>
</comment>
<organism evidence="1 2">
    <name type="scientific">Pholiota conissans</name>
    <dbReference type="NCBI Taxonomy" id="109636"/>
    <lineage>
        <taxon>Eukaryota</taxon>
        <taxon>Fungi</taxon>
        <taxon>Dikarya</taxon>
        <taxon>Basidiomycota</taxon>
        <taxon>Agaricomycotina</taxon>
        <taxon>Agaricomycetes</taxon>
        <taxon>Agaricomycetidae</taxon>
        <taxon>Agaricales</taxon>
        <taxon>Agaricineae</taxon>
        <taxon>Strophariaceae</taxon>
        <taxon>Pholiota</taxon>
    </lineage>
</organism>
<accession>A0A9P5YQW6</accession>
<reference evidence="1" key="1">
    <citation type="submission" date="2020-11" db="EMBL/GenBank/DDBJ databases">
        <authorList>
            <consortium name="DOE Joint Genome Institute"/>
            <person name="Ahrendt S."/>
            <person name="Riley R."/>
            <person name="Andreopoulos W."/>
            <person name="Labutti K."/>
            <person name="Pangilinan J."/>
            <person name="Ruiz-Duenas F.J."/>
            <person name="Barrasa J.M."/>
            <person name="Sanchez-Garcia M."/>
            <person name="Camarero S."/>
            <person name="Miyauchi S."/>
            <person name="Serrano A."/>
            <person name="Linde D."/>
            <person name="Babiker R."/>
            <person name="Drula E."/>
            <person name="Ayuso-Fernandez I."/>
            <person name="Pacheco R."/>
            <person name="Padilla G."/>
            <person name="Ferreira P."/>
            <person name="Barriuso J."/>
            <person name="Kellner H."/>
            <person name="Castanera R."/>
            <person name="Alfaro M."/>
            <person name="Ramirez L."/>
            <person name="Pisabarro A.G."/>
            <person name="Kuo A."/>
            <person name="Tritt A."/>
            <person name="Lipzen A."/>
            <person name="He G."/>
            <person name="Yan M."/>
            <person name="Ng V."/>
            <person name="Cullen D."/>
            <person name="Martin F."/>
            <person name="Rosso M.-N."/>
            <person name="Henrissat B."/>
            <person name="Hibbett D."/>
            <person name="Martinez A.T."/>
            <person name="Grigoriev I.V."/>
        </authorList>
    </citation>
    <scope>NUCLEOTIDE SEQUENCE</scope>
    <source>
        <strain evidence="1">CIRM-BRFM 674</strain>
    </source>
</reference>
<evidence type="ECO:0000313" key="2">
    <source>
        <dbReference type="Proteomes" id="UP000807469"/>
    </source>
</evidence>
<dbReference type="EMBL" id="MU155476">
    <property type="protein sequence ID" value="KAF9473024.1"/>
    <property type="molecule type" value="Genomic_DNA"/>
</dbReference>
<proteinExistence type="predicted"/>
<evidence type="ECO:0000313" key="1">
    <source>
        <dbReference type="EMBL" id="KAF9473024.1"/>
    </source>
</evidence>
<dbReference type="Proteomes" id="UP000807469">
    <property type="component" value="Unassembled WGS sequence"/>
</dbReference>
<dbReference type="AlphaFoldDB" id="A0A9P5YQW6"/>
<name>A0A9P5YQW6_9AGAR</name>
<keyword evidence="2" id="KW-1185">Reference proteome</keyword>
<gene>
    <name evidence="1" type="ORF">BDN70DRAFT_886260</name>
</gene>
<protein>
    <submittedName>
        <fullName evidence="1">Uncharacterized protein</fullName>
    </submittedName>
</protein>